<dbReference type="GO" id="GO:0007033">
    <property type="term" value="P:vacuole organization"/>
    <property type="evidence" value="ECO:0007669"/>
    <property type="project" value="TreeGrafter"/>
</dbReference>
<name>A0AAV6JFP9_9ERIC</name>
<reference evidence="2" key="1">
    <citation type="submission" date="2020-08" db="EMBL/GenBank/DDBJ databases">
        <title>Plant Genome Project.</title>
        <authorList>
            <person name="Zhang R.-G."/>
        </authorList>
    </citation>
    <scope>NUCLEOTIDE SEQUENCE</scope>
    <source>
        <strain evidence="2">WSP0</strain>
        <tissue evidence="2">Leaf</tissue>
    </source>
</reference>
<dbReference type="AlphaFoldDB" id="A0AAV6JFP9"/>
<comment type="caution">
    <text evidence="2">The sequence shown here is derived from an EMBL/GenBank/DDBJ whole genome shotgun (WGS) entry which is preliminary data.</text>
</comment>
<dbReference type="GO" id="GO:0016197">
    <property type="term" value="P:endosomal transport"/>
    <property type="evidence" value="ECO:0007669"/>
    <property type="project" value="TreeGrafter"/>
</dbReference>
<evidence type="ECO:0000256" key="1">
    <source>
        <dbReference type="SAM" id="MobiDB-lite"/>
    </source>
</evidence>
<dbReference type="GO" id="GO:0016887">
    <property type="term" value="F:ATP hydrolysis activity"/>
    <property type="evidence" value="ECO:0007669"/>
    <property type="project" value="TreeGrafter"/>
</dbReference>
<proteinExistence type="predicted"/>
<dbReference type="PANTHER" id="PTHR23074:SF159">
    <property type="entry name" value="PROTEIN SUPPRESSOR OF K(+) TRANSPORT GROWTH DEFECT 1"/>
    <property type="match status" value="1"/>
</dbReference>
<dbReference type="InterPro" id="IPR050304">
    <property type="entry name" value="MT-severing_AAA_ATPase"/>
</dbReference>
<accession>A0AAV6JFP9</accession>
<sequence length="126" mass="13685">MNALEYIRTHLEHEKNPKIKEAITQKFNEYMRWAEEIRAVLDEGSNGPGPAANEDAAVAAQPKTKGKDGGGEGEDGEQAKLRAGLNSAIVREKPNVKWNDVAGLESAKQAFVRSVSVSALSDTEHN</sequence>
<organism evidence="2 3">
    <name type="scientific">Rhododendron griersonianum</name>
    <dbReference type="NCBI Taxonomy" id="479676"/>
    <lineage>
        <taxon>Eukaryota</taxon>
        <taxon>Viridiplantae</taxon>
        <taxon>Streptophyta</taxon>
        <taxon>Embryophyta</taxon>
        <taxon>Tracheophyta</taxon>
        <taxon>Spermatophyta</taxon>
        <taxon>Magnoliopsida</taxon>
        <taxon>eudicotyledons</taxon>
        <taxon>Gunneridae</taxon>
        <taxon>Pentapetalae</taxon>
        <taxon>asterids</taxon>
        <taxon>Ericales</taxon>
        <taxon>Ericaceae</taxon>
        <taxon>Ericoideae</taxon>
        <taxon>Rhodoreae</taxon>
        <taxon>Rhododendron</taxon>
    </lineage>
</organism>
<protein>
    <submittedName>
        <fullName evidence="2">Uncharacterized protein</fullName>
    </submittedName>
</protein>
<dbReference type="InterPro" id="IPR036181">
    <property type="entry name" value="MIT_dom_sf"/>
</dbReference>
<feature type="region of interest" description="Disordered" evidence="1">
    <location>
        <begin position="42"/>
        <end position="81"/>
    </location>
</feature>
<dbReference type="PANTHER" id="PTHR23074">
    <property type="entry name" value="AAA DOMAIN-CONTAINING"/>
    <property type="match status" value="1"/>
</dbReference>
<evidence type="ECO:0000313" key="3">
    <source>
        <dbReference type="Proteomes" id="UP000823749"/>
    </source>
</evidence>
<dbReference type="Proteomes" id="UP000823749">
    <property type="component" value="Chromosome 7"/>
</dbReference>
<keyword evidence="3" id="KW-1185">Reference proteome</keyword>
<dbReference type="SUPFAM" id="SSF116846">
    <property type="entry name" value="MIT domain"/>
    <property type="match status" value="1"/>
</dbReference>
<dbReference type="EMBL" id="JACTNZ010000007">
    <property type="protein sequence ID" value="KAG5538960.1"/>
    <property type="molecule type" value="Genomic_DNA"/>
</dbReference>
<dbReference type="Gene3D" id="1.20.58.80">
    <property type="entry name" value="Phosphotransferase system, lactose/cellobiose-type IIA subunit"/>
    <property type="match status" value="1"/>
</dbReference>
<evidence type="ECO:0000313" key="2">
    <source>
        <dbReference type="EMBL" id="KAG5538960.1"/>
    </source>
</evidence>
<gene>
    <name evidence="2" type="ORF">RHGRI_019492</name>
</gene>